<dbReference type="SMART" id="SM00838">
    <property type="entry name" value="EFG_C"/>
    <property type="match status" value="1"/>
</dbReference>
<evidence type="ECO:0000256" key="4">
    <source>
        <dbReference type="ARBA" id="ARBA00022801"/>
    </source>
</evidence>
<evidence type="ECO:0000256" key="8">
    <source>
        <dbReference type="HAMAP-Rule" id="MF_00071"/>
    </source>
</evidence>
<dbReference type="InterPro" id="IPR035654">
    <property type="entry name" value="LepA_IV"/>
</dbReference>
<dbReference type="SUPFAM" id="SSF54980">
    <property type="entry name" value="EF-G C-terminal domain-like"/>
    <property type="match status" value="2"/>
</dbReference>
<keyword evidence="3 8" id="KW-0547">Nucleotide-binding</keyword>
<evidence type="ECO:0000313" key="11">
    <source>
        <dbReference type="Proteomes" id="UP001234495"/>
    </source>
</evidence>
<dbReference type="Pfam" id="PF00679">
    <property type="entry name" value="EFG_C"/>
    <property type="match status" value="1"/>
</dbReference>
<evidence type="ECO:0000256" key="1">
    <source>
        <dbReference type="ARBA" id="ARBA00005454"/>
    </source>
</evidence>
<dbReference type="EMBL" id="JAUSUD010000013">
    <property type="protein sequence ID" value="MDQ0231579.1"/>
    <property type="molecule type" value="Genomic_DNA"/>
</dbReference>
<evidence type="ECO:0000256" key="5">
    <source>
        <dbReference type="ARBA" id="ARBA00022917"/>
    </source>
</evidence>
<feature type="binding site" evidence="8">
    <location>
        <begin position="38"/>
        <end position="43"/>
    </location>
    <ligand>
        <name>GTP</name>
        <dbReference type="ChEBI" id="CHEBI:37565"/>
    </ligand>
</feature>
<gene>
    <name evidence="8" type="primary">lepA</name>
    <name evidence="10" type="ORF">J2S19_002862</name>
</gene>
<dbReference type="InterPro" id="IPR013842">
    <property type="entry name" value="LepA_CTD"/>
</dbReference>
<evidence type="ECO:0000259" key="9">
    <source>
        <dbReference type="PROSITE" id="PS51722"/>
    </source>
</evidence>
<reference evidence="10 11" key="1">
    <citation type="submission" date="2023-07" db="EMBL/GenBank/DDBJ databases">
        <title>Genomic Encyclopedia of Type Strains, Phase IV (KMG-IV): sequencing the most valuable type-strain genomes for metagenomic binning, comparative biology and taxonomic classification.</title>
        <authorList>
            <person name="Goeker M."/>
        </authorList>
    </citation>
    <scope>NUCLEOTIDE SEQUENCE [LARGE SCALE GENOMIC DNA]</scope>
    <source>
        <strain evidence="10 11">DSM 29005</strain>
    </source>
</reference>
<name>A0ABT9ZH20_9BACI</name>
<dbReference type="SUPFAM" id="SSF50447">
    <property type="entry name" value="Translation proteins"/>
    <property type="match status" value="1"/>
</dbReference>
<dbReference type="SUPFAM" id="SSF52540">
    <property type="entry name" value="P-loop containing nucleoside triphosphate hydrolases"/>
    <property type="match status" value="1"/>
</dbReference>
<dbReference type="InterPro" id="IPR027417">
    <property type="entry name" value="P-loop_NTPase"/>
</dbReference>
<dbReference type="PANTHER" id="PTHR43512:SF4">
    <property type="entry name" value="TRANSLATION FACTOR GUF1 HOMOLOG, CHLOROPLASTIC"/>
    <property type="match status" value="1"/>
</dbReference>
<evidence type="ECO:0000256" key="6">
    <source>
        <dbReference type="ARBA" id="ARBA00023134"/>
    </source>
</evidence>
<dbReference type="InterPro" id="IPR006297">
    <property type="entry name" value="EF-4"/>
</dbReference>
<evidence type="ECO:0000256" key="7">
    <source>
        <dbReference type="ARBA" id="ARBA00023136"/>
    </source>
</evidence>
<feature type="domain" description="Tr-type G" evidence="9">
    <location>
        <begin position="26"/>
        <end position="208"/>
    </location>
</feature>
<comment type="similarity">
    <text evidence="1 8">Belongs to the TRAFAC class translation factor GTPase superfamily. Classic translation factor GTPase family. LepA subfamily.</text>
</comment>
<dbReference type="InterPro" id="IPR000640">
    <property type="entry name" value="EFG_V-like"/>
</dbReference>
<dbReference type="EC" id="3.6.5.n1" evidence="8"/>
<dbReference type="InterPro" id="IPR031157">
    <property type="entry name" value="G_TR_CS"/>
</dbReference>
<dbReference type="Gene3D" id="3.30.70.2570">
    <property type="entry name" value="Elongation factor 4, C-terminal domain"/>
    <property type="match status" value="1"/>
</dbReference>
<dbReference type="CDD" id="cd01890">
    <property type="entry name" value="LepA"/>
    <property type="match status" value="1"/>
</dbReference>
<dbReference type="InterPro" id="IPR009000">
    <property type="entry name" value="Transl_B-barrel_sf"/>
</dbReference>
<dbReference type="Pfam" id="PF03144">
    <property type="entry name" value="GTP_EFTU_D2"/>
    <property type="match status" value="1"/>
</dbReference>
<dbReference type="Pfam" id="PF06421">
    <property type="entry name" value="LepA_C"/>
    <property type="match status" value="1"/>
</dbReference>
<dbReference type="CDD" id="cd03709">
    <property type="entry name" value="lepA_C"/>
    <property type="match status" value="1"/>
</dbReference>
<keyword evidence="11" id="KW-1185">Reference proteome</keyword>
<sequence length="622" mass="69738">MKNSVFVSYVGVKAYMNREEKLKRQSRIRNFSIIAHIDHGKSTLADRILEKTSALTQREMKHQLLDSMDLERERGITIKLNAVQLKYRAKDGEDYTFHLIDTPGHVDFTYEVSRSLAACEGAILVVDAAQGIEAQTLANVYLALDNDLEILPVINKIDLPSADPDRVRNEVEEVIGLDASEAVLASAKAGIGIEDILEQIVEKVPAPEGDPEGPLKALIFDSLYDAYRGVVAYIRVVEGTVKVGQKIKMMATGKEFEVTEVGVFNPKPVQLKELNVGDVGFLTAAIKNVGDTRVGDTITDAKNGATEALPGYRRLNPMVFCGLYPIDTAKYNDLREALEKLELNDSSLQFEPETSQALGFGFRCGFLGLLHMEIIQERIEREFKIDLITTAPSVIYDVHLTDGESLKVDNPSNMPDPQKIDHIEEPYVKAAIMVPNDFVGAVMELCQKKRGIFIDMQYLDETRVNINYEIPLSEIVYDFFDQLKSNTKGYASFDYELIGYKTSTLVKMDILLNAEKIDALSFIVHRDSAYDRGKIIVEKLKELIPRQQFEVPIQAAVGQKIVARSTIKAMRKNVLAKCYGGDISRKRKLLEKQKEGKKRMKQVGSVEVPQEAFMAVLRMDDN</sequence>
<dbReference type="Gene3D" id="3.30.70.240">
    <property type="match status" value="1"/>
</dbReference>
<keyword evidence="6 8" id="KW-0342">GTP-binding</keyword>
<dbReference type="PRINTS" id="PR00315">
    <property type="entry name" value="ELONGATNFCT"/>
</dbReference>
<keyword evidence="5 8" id="KW-0648">Protein biosynthesis</keyword>
<dbReference type="InterPro" id="IPR038363">
    <property type="entry name" value="LepA_C_sf"/>
</dbReference>
<dbReference type="CDD" id="cd03699">
    <property type="entry name" value="EF4_II"/>
    <property type="match status" value="1"/>
</dbReference>
<dbReference type="PROSITE" id="PS51722">
    <property type="entry name" value="G_TR_2"/>
    <property type="match status" value="1"/>
</dbReference>
<feature type="binding site" evidence="8">
    <location>
        <begin position="155"/>
        <end position="158"/>
    </location>
    <ligand>
        <name>GTP</name>
        <dbReference type="ChEBI" id="CHEBI:37565"/>
    </ligand>
</feature>
<dbReference type="InterPro" id="IPR041095">
    <property type="entry name" value="EFG_II"/>
</dbReference>
<evidence type="ECO:0000256" key="3">
    <source>
        <dbReference type="ARBA" id="ARBA00022741"/>
    </source>
</evidence>
<comment type="function">
    <text evidence="8">Required for accurate and efficient protein synthesis under certain stress conditions. May act as a fidelity factor of the translation reaction, by catalyzing a one-codon backward translocation of tRNAs on improperly translocated ribosomes. Back-translocation proceeds from a post-translocation (POST) complex to a pre-translocation (PRE) complex, thus giving elongation factor G a second chance to translocate the tRNAs correctly. Binds to ribosomes in a GTP-dependent manner.</text>
</comment>
<protein>
    <recommendedName>
        <fullName evidence="8">Elongation factor 4</fullName>
        <shortName evidence="8">EF-4</shortName>
        <ecNumber evidence="8">3.6.5.n1</ecNumber>
    </recommendedName>
    <alternativeName>
        <fullName evidence="8">Ribosomal back-translocase LepA</fullName>
    </alternativeName>
</protein>
<evidence type="ECO:0000256" key="2">
    <source>
        <dbReference type="ARBA" id="ARBA00022475"/>
    </source>
</evidence>
<dbReference type="PROSITE" id="PS00301">
    <property type="entry name" value="G_TR_1"/>
    <property type="match status" value="1"/>
</dbReference>
<proteinExistence type="inferred from homology"/>
<dbReference type="Gene3D" id="3.30.70.870">
    <property type="entry name" value="Elongation Factor G (Translational Gtpase), domain 3"/>
    <property type="match status" value="1"/>
</dbReference>
<organism evidence="10 11">
    <name type="scientific">Metabacillus malikii</name>
    <dbReference type="NCBI Taxonomy" id="1504265"/>
    <lineage>
        <taxon>Bacteria</taxon>
        <taxon>Bacillati</taxon>
        <taxon>Bacillota</taxon>
        <taxon>Bacilli</taxon>
        <taxon>Bacillales</taxon>
        <taxon>Bacillaceae</taxon>
        <taxon>Metabacillus</taxon>
    </lineage>
</organism>
<keyword evidence="4 8" id="KW-0378">Hydrolase</keyword>
<keyword evidence="7 8" id="KW-0472">Membrane</keyword>
<dbReference type="InterPro" id="IPR000795">
    <property type="entry name" value="T_Tr_GTP-bd_dom"/>
</dbReference>
<dbReference type="Gene3D" id="2.40.30.10">
    <property type="entry name" value="Translation factors"/>
    <property type="match status" value="1"/>
</dbReference>
<dbReference type="Pfam" id="PF00009">
    <property type="entry name" value="GTP_EFTU"/>
    <property type="match status" value="1"/>
</dbReference>
<dbReference type="NCBIfam" id="TIGR00231">
    <property type="entry name" value="small_GTP"/>
    <property type="match status" value="1"/>
</dbReference>
<dbReference type="InterPro" id="IPR005225">
    <property type="entry name" value="Small_GTP-bd"/>
</dbReference>
<dbReference type="Gene3D" id="3.40.50.300">
    <property type="entry name" value="P-loop containing nucleotide triphosphate hydrolases"/>
    <property type="match status" value="1"/>
</dbReference>
<keyword evidence="2 8" id="KW-1003">Cell membrane</keyword>
<dbReference type="HAMAP" id="MF_00071">
    <property type="entry name" value="LepA"/>
    <property type="match status" value="1"/>
</dbReference>
<dbReference type="CDD" id="cd16260">
    <property type="entry name" value="EF4_III"/>
    <property type="match status" value="1"/>
</dbReference>
<accession>A0ABT9ZH20</accession>
<comment type="catalytic activity">
    <reaction evidence="8">
        <text>GTP + H2O = GDP + phosphate + H(+)</text>
        <dbReference type="Rhea" id="RHEA:19669"/>
        <dbReference type="ChEBI" id="CHEBI:15377"/>
        <dbReference type="ChEBI" id="CHEBI:15378"/>
        <dbReference type="ChEBI" id="CHEBI:37565"/>
        <dbReference type="ChEBI" id="CHEBI:43474"/>
        <dbReference type="ChEBI" id="CHEBI:58189"/>
        <dbReference type="EC" id="3.6.5.n1"/>
    </reaction>
</comment>
<dbReference type="InterPro" id="IPR004161">
    <property type="entry name" value="EFTu-like_2"/>
</dbReference>
<dbReference type="NCBIfam" id="TIGR01393">
    <property type="entry name" value="lepA"/>
    <property type="match status" value="1"/>
</dbReference>
<dbReference type="Proteomes" id="UP001234495">
    <property type="component" value="Unassembled WGS sequence"/>
</dbReference>
<dbReference type="PANTHER" id="PTHR43512">
    <property type="entry name" value="TRANSLATION FACTOR GUF1-RELATED"/>
    <property type="match status" value="1"/>
</dbReference>
<comment type="subcellular location">
    <subcellularLocation>
        <location evidence="8">Cell membrane</location>
        <topology evidence="8">Peripheral membrane protein</topology>
        <orientation evidence="8">Cytoplasmic side</orientation>
    </subcellularLocation>
</comment>
<evidence type="ECO:0000313" key="10">
    <source>
        <dbReference type="EMBL" id="MDQ0231579.1"/>
    </source>
</evidence>
<comment type="caution">
    <text evidence="10">The sequence shown here is derived from an EMBL/GenBank/DDBJ whole genome shotgun (WGS) entry which is preliminary data.</text>
</comment>
<dbReference type="Pfam" id="PF14492">
    <property type="entry name" value="EFG_III"/>
    <property type="match status" value="1"/>
</dbReference>
<dbReference type="InterPro" id="IPR035647">
    <property type="entry name" value="EFG_III/V"/>
</dbReference>